<evidence type="ECO:0000256" key="1">
    <source>
        <dbReference type="SAM" id="MobiDB-lite"/>
    </source>
</evidence>
<reference evidence="3" key="1">
    <citation type="submission" date="2022-08" db="EMBL/GenBank/DDBJ databases">
        <authorList>
            <consortium name="DOE Joint Genome Institute"/>
            <person name="Min B."/>
            <person name="Riley R."/>
            <person name="Sierra-Patev S."/>
            <person name="Naranjo-Ortiz M."/>
            <person name="Looney B."/>
            <person name="Konkel Z."/>
            <person name="Slot J.C."/>
            <person name="Sakamoto Y."/>
            <person name="Steenwyk J.L."/>
            <person name="Rokas A."/>
            <person name="Carro J."/>
            <person name="Camarero S."/>
            <person name="Ferreira P."/>
            <person name="Molpeceres G."/>
            <person name="Ruiz-Duenas F.J."/>
            <person name="Serrano A."/>
            <person name="Henrissat B."/>
            <person name="Drula E."/>
            <person name="Hughes K.W."/>
            <person name="Mata J.L."/>
            <person name="Ishikawa N.K."/>
            <person name="Vargas-Isla R."/>
            <person name="Ushijima S."/>
            <person name="Smith C.A."/>
            <person name="Ahrendt S."/>
            <person name="Andreopoulos W."/>
            <person name="He G."/>
            <person name="Labutti K."/>
            <person name="Lipzen A."/>
            <person name="Ng V."/>
            <person name="Sandor L."/>
            <person name="Barry K."/>
            <person name="Martinez A.T."/>
            <person name="Xiao Y."/>
            <person name="Gibbons J.G."/>
            <person name="Terashima K."/>
            <person name="Hibbett D.S."/>
            <person name="Grigoriev I.V."/>
        </authorList>
    </citation>
    <scope>NUCLEOTIDE SEQUENCE</scope>
    <source>
        <strain evidence="3">Sp2 HRB7682 ss15</strain>
    </source>
</reference>
<accession>A0A9W9DZF8</accession>
<comment type="caution">
    <text evidence="3">The sequence shown here is derived from an EMBL/GenBank/DDBJ whole genome shotgun (WGS) entry which is preliminary data.</text>
</comment>
<proteinExistence type="predicted"/>
<feature type="region of interest" description="Disordered" evidence="1">
    <location>
        <begin position="411"/>
        <end position="453"/>
    </location>
</feature>
<reference evidence="3" key="2">
    <citation type="journal article" date="2023" name="Proc. Natl. Acad. Sci. U.S.A.">
        <title>A global phylogenomic analysis of the shiitake genus Lentinula.</title>
        <authorList>
            <person name="Sierra-Patev S."/>
            <person name="Min B."/>
            <person name="Naranjo-Ortiz M."/>
            <person name="Looney B."/>
            <person name="Konkel Z."/>
            <person name="Slot J.C."/>
            <person name="Sakamoto Y."/>
            <person name="Steenwyk J.L."/>
            <person name="Rokas A."/>
            <person name="Carro J."/>
            <person name="Camarero S."/>
            <person name="Ferreira P."/>
            <person name="Molpeceres G."/>
            <person name="Ruiz-Duenas F.J."/>
            <person name="Serrano A."/>
            <person name="Henrissat B."/>
            <person name="Drula E."/>
            <person name="Hughes K.W."/>
            <person name="Mata J.L."/>
            <person name="Ishikawa N.K."/>
            <person name="Vargas-Isla R."/>
            <person name="Ushijima S."/>
            <person name="Smith C.A."/>
            <person name="Donoghue J."/>
            <person name="Ahrendt S."/>
            <person name="Andreopoulos W."/>
            <person name="He G."/>
            <person name="LaButti K."/>
            <person name="Lipzen A."/>
            <person name="Ng V."/>
            <person name="Riley R."/>
            <person name="Sandor L."/>
            <person name="Barry K."/>
            <person name="Martinez A.T."/>
            <person name="Xiao Y."/>
            <person name="Gibbons J.G."/>
            <person name="Terashima K."/>
            <person name="Grigoriev I.V."/>
            <person name="Hibbett D."/>
        </authorList>
    </citation>
    <scope>NUCLEOTIDE SEQUENCE</scope>
    <source>
        <strain evidence="3">Sp2 HRB7682 ss15</strain>
    </source>
</reference>
<dbReference type="Gene3D" id="3.80.10.10">
    <property type="entry name" value="Ribonuclease Inhibitor"/>
    <property type="match status" value="1"/>
</dbReference>
<dbReference type="InterPro" id="IPR032675">
    <property type="entry name" value="LRR_dom_sf"/>
</dbReference>
<dbReference type="AlphaFoldDB" id="A0A9W9DZF8"/>
<feature type="compositionally biased region" description="Polar residues" evidence="1">
    <location>
        <begin position="419"/>
        <end position="428"/>
    </location>
</feature>
<gene>
    <name evidence="3" type="ORF">C8J55DRAFT_221920</name>
</gene>
<keyword evidence="2" id="KW-0732">Signal</keyword>
<dbReference type="EMBL" id="JANVFS010000004">
    <property type="protein sequence ID" value="KAJ4493038.1"/>
    <property type="molecule type" value="Genomic_DNA"/>
</dbReference>
<evidence type="ECO:0008006" key="5">
    <source>
        <dbReference type="Google" id="ProtNLM"/>
    </source>
</evidence>
<evidence type="ECO:0000313" key="4">
    <source>
        <dbReference type="Proteomes" id="UP001150238"/>
    </source>
</evidence>
<protein>
    <recommendedName>
        <fullName evidence="5">F-box domain-containing protein</fullName>
    </recommendedName>
</protein>
<dbReference type="Proteomes" id="UP001150238">
    <property type="component" value="Unassembled WGS sequence"/>
</dbReference>
<feature type="chain" id="PRO_5040907259" description="F-box domain-containing protein" evidence="2">
    <location>
        <begin position="26"/>
        <end position="453"/>
    </location>
</feature>
<feature type="signal peptide" evidence="2">
    <location>
        <begin position="1"/>
        <end position="25"/>
    </location>
</feature>
<evidence type="ECO:0000313" key="3">
    <source>
        <dbReference type="EMBL" id="KAJ4493038.1"/>
    </source>
</evidence>
<sequence length="453" mass="51648">MKRINQATLSLPWELLHLIFQYTVAPSTIMVPDRCTHSAWSLNVLTSKRLMTVCRDWYEAGIEFLYTDVAIYWMQQLFSLLWTLQSRPDLALKLVSIDIGCFVPPDDAETFDGALGSLASTCPKLTRLSTRFIHVHPTRFPRILPAFSSVPLTHITIHSDDPHSSTNFVHLFAEHLVSLNLYARNSAPMRCRIQRAAELSTPNFSSLLFPRLQYLQHDLEYYWLEHIRRKWVLPALCCLTCRVNSRHASFSANLEFMRTHGKQVSTLLFHSPTERDPPAVDVKGVQSILSEMRQLRHLIIPGFWVMPSFDDLSLPQIQYLDLISSPLETDGFPPINDQEHRFPNLTSYRLLDSSLLSLPWITTRPSPTKGERYEFHFPGIDITGNEYSLLGASSFKKNFLGEGMDFASDDGMDLDWVPTSGNDTSSSESDLEANSEISDDELEECKSLPSWFG</sequence>
<feature type="compositionally biased region" description="Acidic residues" evidence="1">
    <location>
        <begin position="429"/>
        <end position="443"/>
    </location>
</feature>
<organism evidence="3 4">
    <name type="scientific">Lentinula lateritia</name>
    <dbReference type="NCBI Taxonomy" id="40482"/>
    <lineage>
        <taxon>Eukaryota</taxon>
        <taxon>Fungi</taxon>
        <taxon>Dikarya</taxon>
        <taxon>Basidiomycota</taxon>
        <taxon>Agaricomycotina</taxon>
        <taxon>Agaricomycetes</taxon>
        <taxon>Agaricomycetidae</taxon>
        <taxon>Agaricales</taxon>
        <taxon>Marasmiineae</taxon>
        <taxon>Omphalotaceae</taxon>
        <taxon>Lentinula</taxon>
    </lineage>
</organism>
<evidence type="ECO:0000256" key="2">
    <source>
        <dbReference type="SAM" id="SignalP"/>
    </source>
</evidence>
<name>A0A9W9DZF8_9AGAR</name>